<proteinExistence type="predicted"/>
<name>A0A5N5HGQ2_9ROSA</name>
<comment type="caution">
    <text evidence="1">The sequence shown here is derived from an EMBL/GenBank/DDBJ whole genome shotgun (WGS) entry which is preliminary data.</text>
</comment>
<gene>
    <name evidence="1" type="ORF">D8674_020643</name>
</gene>
<reference evidence="2" key="2">
    <citation type="submission" date="2019-10" db="EMBL/GenBank/DDBJ databases">
        <title>A de novo genome assembly of a pear dwarfing rootstock.</title>
        <authorList>
            <person name="Wang F."/>
            <person name="Wang J."/>
            <person name="Li S."/>
            <person name="Zhang Y."/>
            <person name="Fang M."/>
            <person name="Ma L."/>
            <person name="Zhao Y."/>
            <person name="Jiang S."/>
        </authorList>
    </citation>
    <scope>NUCLEOTIDE SEQUENCE [LARGE SCALE GENOMIC DNA]</scope>
</reference>
<evidence type="ECO:0000313" key="2">
    <source>
        <dbReference type="Proteomes" id="UP000327157"/>
    </source>
</evidence>
<dbReference type="Proteomes" id="UP000327157">
    <property type="component" value="Chromosome 2"/>
</dbReference>
<dbReference type="EMBL" id="SMOL01000157">
    <property type="protein sequence ID" value="KAB2627025.1"/>
    <property type="molecule type" value="Genomic_DNA"/>
</dbReference>
<evidence type="ECO:0000313" key="1">
    <source>
        <dbReference type="EMBL" id="KAB2627025.1"/>
    </source>
</evidence>
<reference evidence="1 2" key="3">
    <citation type="submission" date="2019-11" db="EMBL/GenBank/DDBJ databases">
        <title>A de novo genome assembly of a pear dwarfing rootstock.</title>
        <authorList>
            <person name="Wang F."/>
            <person name="Wang J."/>
            <person name="Li S."/>
            <person name="Zhang Y."/>
            <person name="Fang M."/>
            <person name="Ma L."/>
            <person name="Zhao Y."/>
            <person name="Jiang S."/>
        </authorList>
    </citation>
    <scope>NUCLEOTIDE SEQUENCE [LARGE SCALE GENOMIC DNA]</scope>
    <source>
        <strain evidence="1">S2</strain>
        <tissue evidence="1">Leaf</tissue>
    </source>
</reference>
<accession>A0A5N5HGQ2</accession>
<organism evidence="1 2">
    <name type="scientific">Pyrus ussuriensis x Pyrus communis</name>
    <dbReference type="NCBI Taxonomy" id="2448454"/>
    <lineage>
        <taxon>Eukaryota</taxon>
        <taxon>Viridiplantae</taxon>
        <taxon>Streptophyta</taxon>
        <taxon>Embryophyta</taxon>
        <taxon>Tracheophyta</taxon>
        <taxon>Spermatophyta</taxon>
        <taxon>Magnoliopsida</taxon>
        <taxon>eudicotyledons</taxon>
        <taxon>Gunneridae</taxon>
        <taxon>Pentapetalae</taxon>
        <taxon>rosids</taxon>
        <taxon>fabids</taxon>
        <taxon>Rosales</taxon>
        <taxon>Rosaceae</taxon>
        <taxon>Amygdaloideae</taxon>
        <taxon>Maleae</taxon>
        <taxon>Pyrus</taxon>
    </lineage>
</organism>
<keyword evidence="2" id="KW-1185">Reference proteome</keyword>
<dbReference type="AlphaFoldDB" id="A0A5N5HGQ2"/>
<reference evidence="1 2" key="1">
    <citation type="submission" date="2019-09" db="EMBL/GenBank/DDBJ databases">
        <authorList>
            <person name="Ou C."/>
        </authorList>
    </citation>
    <scope>NUCLEOTIDE SEQUENCE [LARGE SCALE GENOMIC DNA]</scope>
    <source>
        <strain evidence="1">S2</strain>
        <tissue evidence="1">Leaf</tissue>
    </source>
</reference>
<protein>
    <submittedName>
        <fullName evidence="1">Uncharacterized protein</fullName>
    </submittedName>
</protein>
<sequence>MNGMARSQGRCNIEAAEVSLDSKEPQERHMALLIPTTPVFMFEHIMNCPSIAKSRLVSEILAAMKSGEESLSLEKVDWATKEMLKLASFSVATSVLSTKKEETAQVLFLNYLDGAVEDEAAEIGAAENEVVMV</sequence>